<dbReference type="GO" id="GO:0016209">
    <property type="term" value="F:antioxidant activity"/>
    <property type="evidence" value="ECO:0007669"/>
    <property type="project" value="InterPro"/>
</dbReference>
<proteinExistence type="predicted"/>
<dbReference type="GO" id="GO:0047134">
    <property type="term" value="F:protein-disulfide reductase [NAD(P)H] activity"/>
    <property type="evidence" value="ECO:0007669"/>
    <property type="project" value="UniProtKB-EC"/>
</dbReference>
<dbReference type="Proteomes" id="UP000077755">
    <property type="component" value="Chromosome 4"/>
</dbReference>
<keyword evidence="4" id="KW-0520">NAD</keyword>
<feature type="domain" description="Thioredoxin-like fold" evidence="7">
    <location>
        <begin position="163"/>
        <end position="274"/>
    </location>
</feature>
<dbReference type="PANTHER" id="PTHR13871:SF96">
    <property type="entry name" value="THIOREDOXIN DOMAIN-CONTAINING PROTEIN"/>
    <property type="match status" value="1"/>
</dbReference>
<evidence type="ECO:0000256" key="6">
    <source>
        <dbReference type="ARBA" id="ARBA00047804"/>
    </source>
</evidence>
<dbReference type="SUPFAM" id="SSF52833">
    <property type="entry name" value="Thioredoxin-like"/>
    <property type="match status" value="2"/>
</dbReference>
<dbReference type="AlphaFoldDB" id="A0AAF0WTA5"/>
<dbReference type="PANTHER" id="PTHR13871">
    <property type="entry name" value="THIOREDOXIN"/>
    <property type="match status" value="1"/>
</dbReference>
<evidence type="ECO:0000256" key="4">
    <source>
        <dbReference type="ARBA" id="ARBA00023027"/>
    </source>
</evidence>
<evidence type="ECO:0000256" key="1">
    <source>
        <dbReference type="ARBA" id="ARBA00012612"/>
    </source>
</evidence>
<feature type="domain" description="Thioredoxin-like fold" evidence="7">
    <location>
        <begin position="342"/>
        <end position="445"/>
    </location>
</feature>
<dbReference type="KEGG" id="dcr:108219604"/>
<evidence type="ECO:0000256" key="3">
    <source>
        <dbReference type="ARBA" id="ARBA00023002"/>
    </source>
</evidence>
<accession>A0AAF0WTA5</accession>
<dbReference type="Gene3D" id="3.40.30.10">
    <property type="entry name" value="Glutaredoxin"/>
    <property type="match status" value="3"/>
</dbReference>
<evidence type="ECO:0000313" key="8">
    <source>
        <dbReference type="EMBL" id="WOG95404.1"/>
    </source>
</evidence>
<sequence length="693" mass="80009">MGFSILHRRSSSSSFAAYVKSNLIKFTGRIRNITIPEEPTSNLLSLDSSPRTPVLEVRSFGSPDDSSAMSLPLAKYVNLINGYGCIRVIGVENMRKGPHFNLIPARNYTKISEDVDEQTWKVEGRGAKGYMSASNFPDILFTEYRDYLVKYNGQRVHVDQLAGKVVVLFFVPLTRFCSYTKRCMISLVDTYNYLQQNNNFEVVFIAVDSRKKEIRYGRRIIEVEPSKHFEELFSCMPWTAIPLSDITARKHVQQRFGISDVYHNAIVIGTNGEILQTNSCTIFETYGGQGYPFTDAKILSLKSQDDTIAKNPSLEALLASPERDYVISNKGDKVPIHTLEEKVVALYFYEDGSCGQLTEKLKMAYKELAKKKENFEVVLIYLYDTICTDDRTDEGSFWEKFKTMPWLALPYRDPNYRKLLRLFCFPREDSLCFTTTLVIVGPRGEFIEPWGACMLTSYNIEAFPFTREKVAHLLIEKVKELKLEKLWDPNTVFKGKNATKVQLSQLAGKRIILFFEGHTFDEGRVEFCVEFLRLLKEMYLDMKDTDDEFEVIHISNSKNESCYVEDVPWLVSPATELLPADYRLYCCFCRWTQLHPDIGNCLPGDCHGNSSILAFDQDGRLVRKSISLTIEHRHFPFYGGSMEKEAFFDYNEYFDYNEFYLEDGYLQPVYQGLLRNSYCHHDRVPYLENIKAD</sequence>
<evidence type="ECO:0000313" key="9">
    <source>
        <dbReference type="Proteomes" id="UP000077755"/>
    </source>
</evidence>
<gene>
    <name evidence="8" type="ORF">DCAR_0414722</name>
</gene>
<organism evidence="8 9">
    <name type="scientific">Daucus carota subsp. sativus</name>
    <name type="common">Carrot</name>
    <dbReference type="NCBI Taxonomy" id="79200"/>
    <lineage>
        <taxon>Eukaryota</taxon>
        <taxon>Viridiplantae</taxon>
        <taxon>Streptophyta</taxon>
        <taxon>Embryophyta</taxon>
        <taxon>Tracheophyta</taxon>
        <taxon>Spermatophyta</taxon>
        <taxon>Magnoliopsida</taxon>
        <taxon>eudicotyledons</taxon>
        <taxon>Gunneridae</taxon>
        <taxon>Pentapetalae</taxon>
        <taxon>asterids</taxon>
        <taxon>campanulids</taxon>
        <taxon>Apiales</taxon>
        <taxon>Apiaceae</taxon>
        <taxon>Apioideae</taxon>
        <taxon>Scandiceae</taxon>
        <taxon>Daucinae</taxon>
        <taxon>Daucus</taxon>
        <taxon>Daucus sect. Daucus</taxon>
    </lineage>
</organism>
<keyword evidence="9" id="KW-1185">Reference proteome</keyword>
<comment type="catalytic activity">
    <reaction evidence="5">
        <text>[protein]-dithiol + NAD(+) = [protein]-disulfide + NADH + H(+)</text>
        <dbReference type="Rhea" id="RHEA:18749"/>
        <dbReference type="Rhea" id="RHEA-COMP:10593"/>
        <dbReference type="Rhea" id="RHEA-COMP:10594"/>
        <dbReference type="ChEBI" id="CHEBI:15378"/>
        <dbReference type="ChEBI" id="CHEBI:29950"/>
        <dbReference type="ChEBI" id="CHEBI:50058"/>
        <dbReference type="ChEBI" id="CHEBI:57540"/>
        <dbReference type="ChEBI" id="CHEBI:57945"/>
        <dbReference type="EC" id="1.8.1.8"/>
    </reaction>
</comment>
<name>A0AAF0WTA5_DAUCS</name>
<reference evidence="8" key="1">
    <citation type="journal article" date="2016" name="Nat. Genet.">
        <title>A high-quality carrot genome assembly provides new insights into carotenoid accumulation and asterid genome evolution.</title>
        <authorList>
            <person name="Iorizzo M."/>
            <person name="Ellison S."/>
            <person name="Senalik D."/>
            <person name="Zeng P."/>
            <person name="Satapoomin P."/>
            <person name="Huang J."/>
            <person name="Bowman M."/>
            <person name="Iovene M."/>
            <person name="Sanseverino W."/>
            <person name="Cavagnaro P."/>
            <person name="Yildiz M."/>
            <person name="Macko-Podgorni A."/>
            <person name="Moranska E."/>
            <person name="Grzebelus E."/>
            <person name="Grzebelus D."/>
            <person name="Ashrafi H."/>
            <person name="Zheng Z."/>
            <person name="Cheng S."/>
            <person name="Spooner D."/>
            <person name="Van Deynze A."/>
            <person name="Simon P."/>
        </authorList>
    </citation>
    <scope>NUCLEOTIDE SEQUENCE</scope>
    <source>
        <tissue evidence="8">Leaf</tissue>
    </source>
</reference>
<evidence type="ECO:0000259" key="7">
    <source>
        <dbReference type="Pfam" id="PF13905"/>
    </source>
</evidence>
<comment type="catalytic activity">
    <reaction evidence="6">
        <text>[protein]-dithiol + NADP(+) = [protein]-disulfide + NADPH + H(+)</text>
        <dbReference type="Rhea" id="RHEA:18753"/>
        <dbReference type="Rhea" id="RHEA-COMP:10593"/>
        <dbReference type="Rhea" id="RHEA-COMP:10594"/>
        <dbReference type="ChEBI" id="CHEBI:15378"/>
        <dbReference type="ChEBI" id="CHEBI:29950"/>
        <dbReference type="ChEBI" id="CHEBI:50058"/>
        <dbReference type="ChEBI" id="CHEBI:57783"/>
        <dbReference type="ChEBI" id="CHEBI:58349"/>
        <dbReference type="EC" id="1.8.1.8"/>
    </reaction>
</comment>
<reference evidence="8" key="2">
    <citation type="submission" date="2022-03" db="EMBL/GenBank/DDBJ databases">
        <title>Draft title - Genomic analysis of global carrot germplasm unveils the trajectory of domestication and the origin of high carotenoid orange carrot.</title>
        <authorList>
            <person name="Iorizzo M."/>
            <person name="Ellison S."/>
            <person name="Senalik D."/>
            <person name="Macko-Podgorni A."/>
            <person name="Grzebelus D."/>
            <person name="Bostan H."/>
            <person name="Rolling W."/>
            <person name="Curaba J."/>
            <person name="Simon P."/>
        </authorList>
    </citation>
    <scope>NUCLEOTIDE SEQUENCE</scope>
    <source>
        <tissue evidence="8">Leaf</tissue>
    </source>
</reference>
<dbReference type="Pfam" id="PF13905">
    <property type="entry name" value="Thioredoxin_8"/>
    <property type="match status" value="2"/>
</dbReference>
<evidence type="ECO:0000256" key="2">
    <source>
        <dbReference type="ARBA" id="ARBA00022737"/>
    </source>
</evidence>
<protein>
    <recommendedName>
        <fullName evidence="1">protein-disulfide reductase</fullName>
        <ecNumber evidence="1">1.8.1.8</ecNumber>
    </recommendedName>
</protein>
<dbReference type="InterPro" id="IPR052259">
    <property type="entry name" value="Nucleoredoxin-like"/>
</dbReference>
<dbReference type="EMBL" id="CP093346">
    <property type="protein sequence ID" value="WOG95404.1"/>
    <property type="molecule type" value="Genomic_DNA"/>
</dbReference>
<keyword evidence="2" id="KW-0677">Repeat</keyword>
<dbReference type="InterPro" id="IPR012336">
    <property type="entry name" value="Thioredoxin-like_fold"/>
</dbReference>
<dbReference type="EC" id="1.8.1.8" evidence="1"/>
<keyword evidence="3" id="KW-0560">Oxidoreductase</keyword>
<dbReference type="InterPro" id="IPR036249">
    <property type="entry name" value="Thioredoxin-like_sf"/>
</dbReference>
<evidence type="ECO:0000256" key="5">
    <source>
        <dbReference type="ARBA" id="ARBA00047388"/>
    </source>
</evidence>